<protein>
    <recommendedName>
        <fullName evidence="4">DoxX family protein</fullName>
    </recommendedName>
</protein>
<keyword evidence="1" id="KW-0812">Transmembrane</keyword>
<sequence length="165" mass="17544">MSTLLDTRLTKTLGWLSRHNVDILRVSLGLIFFGFGILKFFPGASPAEALVARTVDALTFGVVDGRNAVLMTAALECFIGLTLITGRLLRTGLLVLAVSLGGIMAPLVLFFSDLFPGGTPTIEGQYVLKDIVLAAAALVIACSAFNLDRSQYDAKPTRSDLIKAA</sequence>
<feature type="transmembrane region" description="Helical" evidence="1">
    <location>
        <begin position="93"/>
        <end position="111"/>
    </location>
</feature>
<dbReference type="EMBL" id="BAAANF010000017">
    <property type="protein sequence ID" value="GAA1696785.1"/>
    <property type="molecule type" value="Genomic_DNA"/>
</dbReference>
<proteinExistence type="predicted"/>
<keyword evidence="1" id="KW-1133">Transmembrane helix</keyword>
<reference evidence="3" key="1">
    <citation type="journal article" date="2019" name="Int. J. Syst. Evol. Microbiol.">
        <title>The Global Catalogue of Microorganisms (GCM) 10K type strain sequencing project: providing services to taxonomists for standard genome sequencing and annotation.</title>
        <authorList>
            <consortium name="The Broad Institute Genomics Platform"/>
            <consortium name="The Broad Institute Genome Sequencing Center for Infectious Disease"/>
            <person name="Wu L."/>
            <person name="Ma J."/>
        </authorList>
    </citation>
    <scope>NUCLEOTIDE SEQUENCE [LARGE SCALE GENOMIC DNA]</scope>
    <source>
        <strain evidence="3">JCM 14307</strain>
    </source>
</reference>
<evidence type="ECO:0000256" key="1">
    <source>
        <dbReference type="SAM" id="Phobius"/>
    </source>
</evidence>
<comment type="caution">
    <text evidence="2">The sequence shown here is derived from an EMBL/GenBank/DDBJ whole genome shotgun (WGS) entry which is preliminary data.</text>
</comment>
<evidence type="ECO:0000313" key="3">
    <source>
        <dbReference type="Proteomes" id="UP001500280"/>
    </source>
</evidence>
<feature type="transmembrane region" description="Helical" evidence="1">
    <location>
        <begin position="131"/>
        <end position="148"/>
    </location>
</feature>
<keyword evidence="3" id="KW-1185">Reference proteome</keyword>
<accession>A0ABP4U0Y6</accession>
<gene>
    <name evidence="2" type="ORF">GCM10009745_48600</name>
</gene>
<evidence type="ECO:0000313" key="2">
    <source>
        <dbReference type="EMBL" id="GAA1696785.1"/>
    </source>
</evidence>
<keyword evidence="1" id="KW-0472">Membrane</keyword>
<dbReference type="Proteomes" id="UP001500280">
    <property type="component" value="Unassembled WGS sequence"/>
</dbReference>
<dbReference type="RefSeq" id="WP_344156233.1">
    <property type="nucleotide sequence ID" value="NZ_BAAANF010000017.1"/>
</dbReference>
<feature type="transmembrane region" description="Helical" evidence="1">
    <location>
        <begin position="21"/>
        <end position="41"/>
    </location>
</feature>
<organism evidence="2 3">
    <name type="scientific">Kribbella yunnanensis</name>
    <dbReference type="NCBI Taxonomy" id="190194"/>
    <lineage>
        <taxon>Bacteria</taxon>
        <taxon>Bacillati</taxon>
        <taxon>Actinomycetota</taxon>
        <taxon>Actinomycetes</taxon>
        <taxon>Propionibacteriales</taxon>
        <taxon>Kribbellaceae</taxon>
        <taxon>Kribbella</taxon>
    </lineage>
</organism>
<evidence type="ECO:0008006" key="4">
    <source>
        <dbReference type="Google" id="ProtNLM"/>
    </source>
</evidence>
<name>A0ABP4U0Y6_9ACTN</name>
<feature type="transmembrane region" description="Helical" evidence="1">
    <location>
        <begin position="68"/>
        <end position="86"/>
    </location>
</feature>